<dbReference type="InterPro" id="IPR006640">
    <property type="entry name" value="SprT-like_domain"/>
</dbReference>
<feature type="compositionally biased region" description="Polar residues" evidence="1">
    <location>
        <begin position="26"/>
        <end position="38"/>
    </location>
</feature>
<dbReference type="PANTHER" id="PTHR23099">
    <property type="entry name" value="TRANSCRIPTIONAL REGULATOR"/>
    <property type="match status" value="1"/>
</dbReference>
<evidence type="ECO:0000313" key="4">
    <source>
        <dbReference type="RefSeq" id="XP_034108832.1"/>
    </source>
</evidence>
<reference evidence="4" key="1">
    <citation type="submission" date="2025-08" db="UniProtKB">
        <authorList>
            <consortium name="RefSeq"/>
        </authorList>
    </citation>
    <scope>IDENTIFICATION</scope>
    <source>
        <strain evidence="4">15112-1751.03</strain>
        <tissue evidence="4">Whole Adult</tissue>
    </source>
</reference>
<protein>
    <submittedName>
        <fullName evidence="4">Germ cell nuclear acidic protein</fullName>
    </submittedName>
</protein>
<feature type="compositionally biased region" description="Acidic residues" evidence="1">
    <location>
        <begin position="115"/>
        <end position="124"/>
    </location>
</feature>
<feature type="compositionally biased region" description="Low complexity" evidence="1">
    <location>
        <begin position="39"/>
        <end position="55"/>
    </location>
</feature>
<dbReference type="AlphaFoldDB" id="A0A6P8YSP7"/>
<organism evidence="3 4">
    <name type="scientific">Drosophila albomicans</name>
    <name type="common">Fruit fly</name>
    <dbReference type="NCBI Taxonomy" id="7291"/>
    <lineage>
        <taxon>Eukaryota</taxon>
        <taxon>Metazoa</taxon>
        <taxon>Ecdysozoa</taxon>
        <taxon>Arthropoda</taxon>
        <taxon>Hexapoda</taxon>
        <taxon>Insecta</taxon>
        <taxon>Pterygota</taxon>
        <taxon>Neoptera</taxon>
        <taxon>Endopterygota</taxon>
        <taxon>Diptera</taxon>
        <taxon>Brachycera</taxon>
        <taxon>Muscomorpha</taxon>
        <taxon>Ephydroidea</taxon>
        <taxon>Drosophilidae</taxon>
        <taxon>Drosophila</taxon>
    </lineage>
</organism>
<proteinExistence type="predicted"/>
<feature type="region of interest" description="Disordered" evidence="1">
    <location>
        <begin position="21"/>
        <end position="58"/>
    </location>
</feature>
<dbReference type="GeneID" id="117570990"/>
<dbReference type="RefSeq" id="XP_034108832.1">
    <property type="nucleotide sequence ID" value="XM_034252941.2"/>
</dbReference>
<name>A0A6P8YSP7_DROAB</name>
<gene>
    <name evidence="4" type="primary">LOC117570990</name>
</gene>
<feature type="compositionally biased region" description="Acidic residues" evidence="1">
    <location>
        <begin position="225"/>
        <end position="267"/>
    </location>
</feature>
<dbReference type="OrthoDB" id="20772at2759"/>
<accession>A0A6P8YSP7</accession>
<dbReference type="Proteomes" id="UP000515160">
    <property type="component" value="Chromosome X"/>
</dbReference>
<keyword evidence="3" id="KW-1185">Reference proteome</keyword>
<dbReference type="GO" id="GO:0005634">
    <property type="term" value="C:nucleus"/>
    <property type="evidence" value="ECO:0007669"/>
    <property type="project" value="TreeGrafter"/>
</dbReference>
<dbReference type="Pfam" id="PF10263">
    <property type="entry name" value="SprT-like"/>
    <property type="match status" value="1"/>
</dbReference>
<dbReference type="SMART" id="SM00731">
    <property type="entry name" value="SprT"/>
    <property type="match status" value="1"/>
</dbReference>
<feature type="region of interest" description="Disordered" evidence="1">
    <location>
        <begin position="111"/>
        <end position="143"/>
    </location>
</feature>
<dbReference type="PANTHER" id="PTHR23099:SF0">
    <property type="entry name" value="GERM CELL NUCLEAR ACIDIC PROTEIN"/>
    <property type="match status" value="1"/>
</dbReference>
<feature type="region of interest" description="Disordered" evidence="1">
    <location>
        <begin position="216"/>
        <end position="284"/>
    </location>
</feature>
<evidence type="ECO:0000259" key="2">
    <source>
        <dbReference type="SMART" id="SM00731"/>
    </source>
</evidence>
<dbReference type="GO" id="GO:0006974">
    <property type="term" value="P:DNA damage response"/>
    <property type="evidence" value="ECO:0007669"/>
    <property type="project" value="UniProtKB-ARBA"/>
</dbReference>
<evidence type="ECO:0000313" key="3">
    <source>
        <dbReference type="Proteomes" id="UP000515160"/>
    </source>
</evidence>
<evidence type="ECO:0000256" key="1">
    <source>
        <dbReference type="SAM" id="MobiDB-lite"/>
    </source>
</evidence>
<feature type="domain" description="SprT-like" evidence="2">
    <location>
        <begin position="515"/>
        <end position="662"/>
    </location>
</feature>
<sequence length="716" mass="81548">MSNILNSQSFLEAFQLLNITHEPDKSTTTPTKSIATDRQQQPQQQDAANGNNSNDNDSDSIIEVVAHDILTCRMPQRAAGDADNSDDTDTDSDVIVVVDTSETSSFVSYIRPSDLDTDSDDNSDISDAWTIPETETENDSDIDVEKQSDSMMDKFVSTPIKRKLESFSNSNKKTKSKEPSIDLSLLEKTSICPPKVITTRSGRAVRQRIDHKFDYSSRKAQLEDSSSDDDYEDDDEDDVDDDDDADEDYHEEYPDDEDDDDDDDDYVEQVHEQPTRKQRRISMLSSGCSSSIASSSIIDNTDDAFIYVDLRQPVAIVSSEPTADATTVECDTELKMRLQKFLGLRPAQRRLYNPMANYELEDNRMDEDPPEVAPPSSRLWAAHNTHNVVQEPKARVPKAASTPSQVLPPLMKTLGAEVTNEMKMLLFDDIVQRTNANCFESQTPQHIKEPIDLSGLPSEEVRAHNCQQHKKITNLLARYAGVYSFLDSLRPETPLNMCHPLAVYYRKRDFESSKTMLAKTLFNVLNHSIFHCGLRRIITWKSCMNTPSTIVHSIEAGRQRTSRIVLWQQMKQPGMLVKALLHEMCHAAAFVYHGETGHGDHCRKWAYRAKSLLPELPQIDDCNAKFKYTCLLCHRRSHGIIKFEDEEQQLRCHYCQFEVNVEKYNAEEAHSLSFTDQLVTPYKQFVRENYLKCAESTHSSKMQSLNSQYKEQLQEQ</sequence>